<dbReference type="eggNOG" id="COG3027">
    <property type="taxonomic scope" value="Bacteria"/>
</dbReference>
<evidence type="ECO:0000313" key="11">
    <source>
        <dbReference type="Proteomes" id="UP000008522"/>
    </source>
</evidence>
<evidence type="ECO:0000256" key="5">
    <source>
        <dbReference type="ARBA" id="ARBA00023210"/>
    </source>
</evidence>
<dbReference type="GO" id="GO:0032153">
    <property type="term" value="C:cell division site"/>
    <property type="evidence" value="ECO:0007669"/>
    <property type="project" value="TreeGrafter"/>
</dbReference>
<sequence length="115" mass="12958">MDDITIVEVNIYGRMLSIKSPESNAEYLKEVAEFVNESMNDIAEHYGPNYPRDTIAILACLNIADLLKREIANNKAGKDTLLALKESIASRSNELIRLIDETKETKESKEANKEN</sequence>
<evidence type="ECO:0000256" key="1">
    <source>
        <dbReference type="ARBA" id="ARBA00004496"/>
    </source>
</evidence>
<dbReference type="PANTHER" id="PTHR34981">
    <property type="entry name" value="CELL DIVISION PROTEIN ZAPA"/>
    <property type="match status" value="1"/>
</dbReference>
<dbReference type="Proteomes" id="UP000008522">
    <property type="component" value="Chromosome"/>
</dbReference>
<evidence type="ECO:0000256" key="3">
    <source>
        <dbReference type="ARBA" id="ARBA00022490"/>
    </source>
</evidence>
<proteinExistence type="predicted"/>
<protein>
    <recommendedName>
        <fullName evidence="2">Cell division protein ZapA</fullName>
    </recommendedName>
    <alternativeName>
        <fullName evidence="9">Z ring-associated protein ZapA</fullName>
    </alternativeName>
</protein>
<dbReference type="GO" id="GO:0043093">
    <property type="term" value="P:FtsZ-dependent cytokinesis"/>
    <property type="evidence" value="ECO:0007669"/>
    <property type="project" value="TreeGrafter"/>
</dbReference>
<keyword evidence="4" id="KW-0132">Cell division</keyword>
<organism evidence="10 11">
    <name type="scientific">Brachyspira intermedia (strain ATCC 51140 / PWS/A)</name>
    <name type="common">Serpulina intermedia</name>
    <dbReference type="NCBI Taxonomy" id="1045858"/>
    <lineage>
        <taxon>Bacteria</taxon>
        <taxon>Pseudomonadati</taxon>
        <taxon>Spirochaetota</taxon>
        <taxon>Spirochaetia</taxon>
        <taxon>Brachyspirales</taxon>
        <taxon>Brachyspiraceae</taxon>
        <taxon>Brachyspira</taxon>
    </lineage>
</organism>
<reference evidence="10 11" key="1">
    <citation type="journal article" date="2011" name="BMC Genomics">
        <title>Complete genome sequence of Brachyspira intermedia reveals unique genomic features in Brachyspira species and phage-mediated horizontal gene transfer.</title>
        <authorList>
            <person name="Hafstrom T."/>
            <person name="Jansson D.S."/>
            <person name="Segerman B."/>
        </authorList>
    </citation>
    <scope>NUCLEOTIDE SEQUENCE [LARGE SCALE GENOMIC DNA]</scope>
    <source>
        <strain evidence="11">ATCC 51140 / PWS/A</strain>
    </source>
</reference>
<comment type="function">
    <text evidence="7">Activator of cell division through the inhibition of FtsZ GTPase activity, therefore promoting FtsZ assembly into bundles of protofilaments necessary for the formation of the division Z ring. It is recruited early at mid-cell but it is not essential for cell division.</text>
</comment>
<comment type="subunit">
    <text evidence="8">Homodimer. Interacts with FtsZ.</text>
</comment>
<keyword evidence="5" id="KW-0717">Septation</keyword>
<gene>
    <name evidence="10" type="ordered locus">Bint_2888</name>
</gene>
<dbReference type="GO" id="GO:0000921">
    <property type="term" value="P:septin ring assembly"/>
    <property type="evidence" value="ECO:0007669"/>
    <property type="project" value="TreeGrafter"/>
</dbReference>
<evidence type="ECO:0000256" key="2">
    <source>
        <dbReference type="ARBA" id="ARBA00015195"/>
    </source>
</evidence>
<comment type="subcellular location">
    <subcellularLocation>
        <location evidence="1">Cytoplasm</location>
    </subcellularLocation>
</comment>
<accession>G0EIC7</accession>
<dbReference type="RefSeq" id="WP_014489266.1">
    <property type="nucleotide sequence ID" value="NC_017243.1"/>
</dbReference>
<dbReference type="GO" id="GO:0000917">
    <property type="term" value="P:division septum assembly"/>
    <property type="evidence" value="ECO:0007669"/>
    <property type="project" value="UniProtKB-KW"/>
</dbReference>
<dbReference type="PATRIC" id="fig|1045858.4.peg.2886"/>
<dbReference type="GO" id="GO:0030428">
    <property type="term" value="C:cell septum"/>
    <property type="evidence" value="ECO:0007669"/>
    <property type="project" value="TreeGrafter"/>
</dbReference>
<dbReference type="AlphaFoldDB" id="G0EIC7"/>
<dbReference type="GO" id="GO:0005829">
    <property type="term" value="C:cytosol"/>
    <property type="evidence" value="ECO:0007669"/>
    <property type="project" value="TreeGrafter"/>
</dbReference>
<dbReference type="HOGENOM" id="CLU_2166123_0_0_12"/>
<evidence type="ECO:0000256" key="8">
    <source>
        <dbReference type="ARBA" id="ARBA00026068"/>
    </source>
</evidence>
<keyword evidence="3" id="KW-0963">Cytoplasm</keyword>
<dbReference type="KEGG" id="bip:Bint_2888"/>
<dbReference type="EMBL" id="CP002874">
    <property type="protein sequence ID" value="AEM23482.1"/>
    <property type="molecule type" value="Genomic_DNA"/>
</dbReference>
<dbReference type="Gene3D" id="6.10.250.790">
    <property type="match status" value="1"/>
</dbReference>
<dbReference type="InterPro" id="IPR036192">
    <property type="entry name" value="Cell_div_ZapA-like_sf"/>
</dbReference>
<keyword evidence="11" id="KW-1185">Reference proteome</keyword>
<evidence type="ECO:0000256" key="7">
    <source>
        <dbReference type="ARBA" id="ARBA00024910"/>
    </source>
</evidence>
<keyword evidence="6" id="KW-0131">Cell cycle</keyword>
<evidence type="ECO:0000256" key="4">
    <source>
        <dbReference type="ARBA" id="ARBA00022618"/>
    </source>
</evidence>
<dbReference type="GeneID" id="44971373"/>
<evidence type="ECO:0000313" key="10">
    <source>
        <dbReference type="EMBL" id="AEM23482.1"/>
    </source>
</evidence>
<dbReference type="PANTHER" id="PTHR34981:SF1">
    <property type="entry name" value="CELL DIVISION PROTEIN ZAPA"/>
    <property type="match status" value="1"/>
</dbReference>
<evidence type="ECO:0000256" key="6">
    <source>
        <dbReference type="ARBA" id="ARBA00023306"/>
    </source>
</evidence>
<evidence type="ECO:0000256" key="9">
    <source>
        <dbReference type="ARBA" id="ARBA00033158"/>
    </source>
</evidence>
<name>G0EIC7_BRAIP</name>
<dbReference type="OrthoDB" id="308655at2"/>
<dbReference type="Pfam" id="PF05164">
    <property type="entry name" value="ZapA"/>
    <property type="match status" value="1"/>
</dbReference>
<dbReference type="InterPro" id="IPR007838">
    <property type="entry name" value="Cell_div_ZapA-like"/>
</dbReference>
<dbReference type="SUPFAM" id="SSF102829">
    <property type="entry name" value="Cell division protein ZapA-like"/>
    <property type="match status" value="1"/>
</dbReference>
<dbReference type="InterPro" id="IPR053712">
    <property type="entry name" value="Bac_CellDiv_Activator"/>
</dbReference>